<comment type="caution">
    <text evidence="1">The sequence shown here is derived from an EMBL/GenBank/DDBJ whole genome shotgun (WGS) entry which is preliminary data.</text>
</comment>
<proteinExistence type="predicted"/>
<reference evidence="1" key="1">
    <citation type="submission" date="2021-12" db="EMBL/GenBank/DDBJ databases">
        <title>Prjna785345.</title>
        <authorList>
            <person name="Rujirawat T."/>
            <person name="Krajaejun T."/>
        </authorList>
    </citation>
    <scope>NUCLEOTIDE SEQUENCE</scope>
    <source>
        <strain evidence="1">Pi057C3</strain>
    </source>
</reference>
<dbReference type="GO" id="GO:0000175">
    <property type="term" value="F:3'-5'-RNA exonuclease activity"/>
    <property type="evidence" value="ECO:0007669"/>
    <property type="project" value="TreeGrafter"/>
</dbReference>
<dbReference type="InterPro" id="IPR050410">
    <property type="entry name" value="CCR4/nocturin_mRNA_transcr"/>
</dbReference>
<dbReference type="EMBL" id="JAKCXM010007394">
    <property type="protein sequence ID" value="KAJ0388656.1"/>
    <property type="molecule type" value="Genomic_DNA"/>
</dbReference>
<dbReference type="Gene3D" id="3.60.10.10">
    <property type="entry name" value="Endonuclease/exonuclease/phosphatase"/>
    <property type="match status" value="1"/>
</dbReference>
<dbReference type="SUPFAM" id="SSF56219">
    <property type="entry name" value="DNase I-like"/>
    <property type="match status" value="1"/>
</dbReference>
<evidence type="ECO:0008006" key="3">
    <source>
        <dbReference type="Google" id="ProtNLM"/>
    </source>
</evidence>
<gene>
    <name evidence="1" type="ORF">P43SY_011519</name>
</gene>
<dbReference type="AlphaFoldDB" id="A0AAD5LNQ9"/>
<evidence type="ECO:0000313" key="2">
    <source>
        <dbReference type="Proteomes" id="UP001209570"/>
    </source>
</evidence>
<protein>
    <recommendedName>
        <fullName evidence="3">Endonuclease/exonuclease/phosphatase domain-containing protein</fullName>
    </recommendedName>
</protein>
<keyword evidence="2" id="KW-1185">Reference proteome</keyword>
<dbReference type="Proteomes" id="UP001209570">
    <property type="component" value="Unassembled WGS sequence"/>
</dbReference>
<dbReference type="PANTHER" id="PTHR12121:SF34">
    <property type="entry name" value="PROTEIN ANGEL"/>
    <property type="match status" value="1"/>
</dbReference>
<name>A0AAD5LNQ9_PYTIN</name>
<organism evidence="1 2">
    <name type="scientific">Pythium insidiosum</name>
    <name type="common">Pythiosis disease agent</name>
    <dbReference type="NCBI Taxonomy" id="114742"/>
    <lineage>
        <taxon>Eukaryota</taxon>
        <taxon>Sar</taxon>
        <taxon>Stramenopiles</taxon>
        <taxon>Oomycota</taxon>
        <taxon>Peronosporomycetes</taxon>
        <taxon>Pythiales</taxon>
        <taxon>Pythiaceae</taxon>
        <taxon>Pythium</taxon>
    </lineage>
</organism>
<dbReference type="PANTHER" id="PTHR12121">
    <property type="entry name" value="CARBON CATABOLITE REPRESSOR PROTEIN 4"/>
    <property type="match status" value="1"/>
</dbReference>
<dbReference type="InterPro" id="IPR036691">
    <property type="entry name" value="Endo/exonu/phosph_ase_sf"/>
</dbReference>
<sequence length="95" mass="10539">MDLEHHIGFGSAYASVFGAEPEYTNYPGHWSGVVDYVWYTPELLTPFAGLKVHPPEVLEAYAKTALPNCQYSSDHVPLCMDFSLKPAALMGNGRY</sequence>
<accession>A0AAD5LNQ9</accession>
<evidence type="ECO:0000313" key="1">
    <source>
        <dbReference type="EMBL" id="KAJ0388656.1"/>
    </source>
</evidence>